<name>A0A8T0ENL7_ARGBR</name>
<dbReference type="PROSITE" id="PS50853">
    <property type="entry name" value="FN3"/>
    <property type="match status" value="9"/>
</dbReference>
<dbReference type="SMART" id="SM00060">
    <property type="entry name" value="FN3"/>
    <property type="match status" value="11"/>
</dbReference>
<feature type="domain" description="Fibronectin type-III" evidence="1">
    <location>
        <begin position="743"/>
        <end position="833"/>
    </location>
</feature>
<dbReference type="PRINTS" id="PR00014">
    <property type="entry name" value="FNTYPEIII"/>
</dbReference>
<dbReference type="Gene3D" id="2.60.40.10">
    <property type="entry name" value="Immunoglobulins"/>
    <property type="match status" value="13"/>
</dbReference>
<dbReference type="PANTHER" id="PTHR46957">
    <property type="entry name" value="CYTOKINE RECEPTOR"/>
    <property type="match status" value="1"/>
</dbReference>
<organism evidence="2 3">
    <name type="scientific">Argiope bruennichi</name>
    <name type="common">Wasp spider</name>
    <name type="synonym">Aranea bruennichi</name>
    <dbReference type="NCBI Taxonomy" id="94029"/>
    <lineage>
        <taxon>Eukaryota</taxon>
        <taxon>Metazoa</taxon>
        <taxon>Ecdysozoa</taxon>
        <taxon>Arthropoda</taxon>
        <taxon>Chelicerata</taxon>
        <taxon>Arachnida</taxon>
        <taxon>Araneae</taxon>
        <taxon>Araneomorphae</taxon>
        <taxon>Entelegynae</taxon>
        <taxon>Araneoidea</taxon>
        <taxon>Araneidae</taxon>
        <taxon>Argiope</taxon>
    </lineage>
</organism>
<dbReference type="PANTHER" id="PTHR46957:SF3">
    <property type="entry name" value="CYTOKINE RECEPTOR"/>
    <property type="match status" value="1"/>
</dbReference>
<reference evidence="2" key="2">
    <citation type="submission" date="2020-06" db="EMBL/GenBank/DDBJ databases">
        <authorList>
            <person name="Sheffer M."/>
        </authorList>
    </citation>
    <scope>NUCLEOTIDE SEQUENCE</scope>
</reference>
<reference evidence="2" key="1">
    <citation type="journal article" date="2020" name="bioRxiv">
        <title>Chromosome-level reference genome of the European wasp spider Argiope bruennichi: a resource for studies on range expansion and evolutionary adaptation.</title>
        <authorList>
            <person name="Sheffer M.M."/>
            <person name="Hoppe A."/>
            <person name="Krehenwinkel H."/>
            <person name="Uhl G."/>
            <person name="Kuss A.W."/>
            <person name="Jensen L."/>
            <person name="Jensen C."/>
            <person name="Gillespie R.G."/>
            <person name="Hoff K.J."/>
            <person name="Prost S."/>
        </authorList>
    </citation>
    <scope>NUCLEOTIDE SEQUENCE</scope>
</reference>
<dbReference type="GO" id="GO:0016020">
    <property type="term" value="C:membrane"/>
    <property type="evidence" value="ECO:0007669"/>
    <property type="project" value="UniProtKB-SubCell"/>
</dbReference>
<dbReference type="EMBL" id="JABXBU010002227">
    <property type="protein sequence ID" value="KAF8774125.1"/>
    <property type="molecule type" value="Genomic_DNA"/>
</dbReference>
<feature type="domain" description="Fibronectin type-III" evidence="1">
    <location>
        <begin position="837"/>
        <end position="928"/>
    </location>
</feature>
<feature type="domain" description="Fibronectin type-III" evidence="1">
    <location>
        <begin position="407"/>
        <end position="497"/>
    </location>
</feature>
<dbReference type="InterPro" id="IPR036116">
    <property type="entry name" value="FN3_sf"/>
</dbReference>
<evidence type="ECO:0000313" key="3">
    <source>
        <dbReference type="Proteomes" id="UP000807504"/>
    </source>
</evidence>
<dbReference type="SUPFAM" id="SSF49265">
    <property type="entry name" value="Fibronectin type III"/>
    <property type="match status" value="8"/>
</dbReference>
<feature type="domain" description="Fibronectin type-III" evidence="1">
    <location>
        <begin position="581"/>
        <end position="671"/>
    </location>
</feature>
<dbReference type="InterPro" id="IPR003961">
    <property type="entry name" value="FN3_dom"/>
</dbReference>
<feature type="domain" description="Fibronectin type-III" evidence="1">
    <location>
        <begin position="158"/>
        <end position="239"/>
    </location>
</feature>
<dbReference type="Proteomes" id="UP000807504">
    <property type="component" value="Unassembled WGS sequence"/>
</dbReference>
<evidence type="ECO:0000259" key="1">
    <source>
        <dbReference type="PROSITE" id="PS50853"/>
    </source>
</evidence>
<keyword evidence="3" id="KW-1185">Reference proteome</keyword>
<gene>
    <name evidence="2" type="ORF">HNY73_016711</name>
</gene>
<feature type="domain" description="Fibronectin type-III" evidence="1">
    <location>
        <begin position="1120"/>
        <end position="1211"/>
    </location>
</feature>
<dbReference type="CDD" id="cd00063">
    <property type="entry name" value="FN3"/>
    <property type="match status" value="9"/>
</dbReference>
<comment type="caution">
    <text evidence="2">The sequence shown here is derived from an EMBL/GenBank/DDBJ whole genome shotgun (WGS) entry which is preliminary data.</text>
</comment>
<dbReference type="InterPro" id="IPR013783">
    <property type="entry name" value="Ig-like_fold"/>
</dbReference>
<feature type="domain" description="Fibronectin type-III" evidence="1">
    <location>
        <begin position="932"/>
        <end position="1022"/>
    </location>
</feature>
<accession>A0A8T0ENL7</accession>
<dbReference type="Pfam" id="PF00041">
    <property type="entry name" value="fn3"/>
    <property type="match status" value="11"/>
</dbReference>
<feature type="domain" description="Fibronectin type-III" evidence="1">
    <location>
        <begin position="311"/>
        <end position="403"/>
    </location>
</feature>
<sequence>MIRAITASLHDQKSRHNFLLNFPHIIQVDDDFSINGDHSLTKTTTDDPTTLPTTEFPSNDDCFAPWTVNVSKRFEIVWDGLERDATVFVNIVVIEYYGDDCLKNISISAEFHDKEAAPIPESPCFNSVYKVDVELRCNDENNTVAQNYKTEIWTEPDVPRNVHVTNVTTSSFRVVWDKPPGAIEEYKVRVNSVETSTADTYLDLRDLQPVTKYQIQVSAKNKHEWGKWSEAIGIETMQIVPSEPENLTVEKVDSVSIKLQWEEPFPFTGPIISYTVEWMESQNLLEVQQAKRSRVKNWTSPIQVKTKSPVPPENLRSTNISSNSISLEWEEPQIYKGRGIFVAYSVRWNQLTFLKAEPIKTTNLSMTINGLEPKTRYMFEVQGWTEKGSSEWSKPLMVETKVGVPDPPVKVYEVAVSNTSIEIKWDVSSRYKNLVKLHTVEWRQMSSHLATATNTTETTFIIENLNPFTNYSIRVKSWTEDGAGEWAGPIIVQTAIGNLSSEIVYMTGNGFLPFVPTNVQEDEVTNTSILIKWDEPFPSSGPVEKYAIKWQEGSADPFVGHRFGNWSDPITVRTKPGIPFKPWDIKGENVTNTTILVKWNEPKPSRGPIELYFIEYQEEGSSEWVQKSSDVPFYLMEGLTPCKKYLIRVSAKTKAGIGNWSDTITVSTTTGLPMVPKNVKISSSKPRSLEISWEVPEPHMGNIVAYSIRWGERGSDLPSVDFTNDTYYIIRNLRQDINWNSIIAKEFHEKKSTNTSIQVEWEEPIPTNGPITNYTVRWANIDNDVIDSRTTNETNYLIKPLNPFTNYSVQVRAATAAGFGKWTEPLVIRTDIGVPYKPRNVTSVTVTDTSIHLKWEEPEPVVGIITRYDVECTDSSSNSSVTEKTFDYLYYIIKNLSPFTNYTIRIRAATSAGSGKWSDPIFVRTLSGVPLPPRNLEKEKVTNLTICIKWEEPSPFKGPILSYIVRWKPADSKTVETGNTEASPYCIQSLKPYTLYSIDVQAETTAGFGDWSEIKKIQTAIGIPAAVKEVKTYNKTAWTIYLNWSPPDPPNGPLKEYMVSWGEHDKPEAMKNFTNSTFFVAKNLTPYTKYIFEISASTEVGFGPPSGSLLVETEIAVPSAPVNLGLVSASNISLTLKWQQPIAPNGPILGYIVSWKATYVEGSPSVFEVQTLQHKIPDLVPYMDYSIQVSAKTSAGTGPWSDVLMASTKIGVPKPAQVLAIDIVNSKTISLEWETIPPYPGPTTFVIEVWRKSSHCNPRAGAVLETFKNGSRGSGQWKFKRPETIEGLTPYSEYYVRILLNTVVAGSISSNPP</sequence>
<proteinExistence type="predicted"/>
<evidence type="ECO:0000313" key="2">
    <source>
        <dbReference type="EMBL" id="KAF8774125.1"/>
    </source>
</evidence>
<feature type="domain" description="Fibronectin type-III" evidence="1">
    <location>
        <begin position="1023"/>
        <end position="1116"/>
    </location>
</feature>
<protein>
    <submittedName>
        <fullName evidence="2">Phosphatidylinositol phosphatase PTPRQ like protein</fullName>
    </submittedName>
</protein>
<dbReference type="InterPro" id="IPR050713">
    <property type="entry name" value="RTP_Phos/Ushers"/>
</dbReference>